<keyword evidence="2" id="KW-1185">Reference proteome</keyword>
<dbReference type="AlphaFoldDB" id="G7DV92"/>
<dbReference type="EMBL" id="BABT02000037">
    <property type="protein sequence ID" value="GAA94502.1"/>
    <property type="molecule type" value="Genomic_DNA"/>
</dbReference>
<reference evidence="1 2" key="1">
    <citation type="journal article" date="2011" name="J. Gen. Appl. Microbiol.">
        <title>Draft genome sequencing of the enigmatic basidiomycete Mixia osmundae.</title>
        <authorList>
            <person name="Nishida H."/>
            <person name="Nagatsuka Y."/>
            <person name="Sugiyama J."/>
        </authorList>
    </citation>
    <scope>NUCLEOTIDE SEQUENCE [LARGE SCALE GENOMIC DNA]</scope>
    <source>
        <strain evidence="2">CBS 9802 / IAM 14324 / JCM 22182 / KY 12970</strain>
    </source>
</reference>
<comment type="caution">
    <text evidence="1">The sequence shown here is derived from an EMBL/GenBank/DDBJ whole genome shotgun (WGS) entry which is preliminary data.</text>
</comment>
<proteinExistence type="predicted"/>
<sequence>MHANRAKEYIGLERTCLPAAPWNIHCSSSKTAYYRSMTDFGTSPTSSDASTSSVEIGDFVFCRHGSERCAECNCDFVEDNDFVAGFDSGAARESMTVEYVMNAKDGGVLCKKHRAKECKSCFAFKKTIAKLEKDAAKAAKSKKGPTSNLLV</sequence>
<accession>G7DV92</accession>
<dbReference type="eggNOG" id="ENOG502R2ME">
    <property type="taxonomic scope" value="Eukaryota"/>
</dbReference>
<dbReference type="Proteomes" id="UP000009131">
    <property type="component" value="Unassembled WGS sequence"/>
</dbReference>
<organism evidence="1 2">
    <name type="scientific">Mixia osmundae (strain CBS 9802 / IAM 14324 / JCM 22182 / KY 12970)</name>
    <dbReference type="NCBI Taxonomy" id="764103"/>
    <lineage>
        <taxon>Eukaryota</taxon>
        <taxon>Fungi</taxon>
        <taxon>Dikarya</taxon>
        <taxon>Basidiomycota</taxon>
        <taxon>Pucciniomycotina</taxon>
        <taxon>Mixiomycetes</taxon>
        <taxon>Mixiales</taxon>
        <taxon>Mixiaceae</taxon>
        <taxon>Mixia</taxon>
    </lineage>
</organism>
<gene>
    <name evidence="1" type="primary">Mo01154</name>
    <name evidence="1" type="ORF">E5Q_01154</name>
</gene>
<evidence type="ECO:0000313" key="1">
    <source>
        <dbReference type="EMBL" id="GAA94502.1"/>
    </source>
</evidence>
<protein>
    <submittedName>
        <fullName evidence="1">Uncharacterized protein</fullName>
    </submittedName>
</protein>
<reference evidence="1 2" key="2">
    <citation type="journal article" date="2012" name="Open Biol.">
        <title>Characteristics of nucleosomes and linker DNA regions on the genome of the basidiomycete Mixia osmundae revealed by mono- and dinucleosome mapping.</title>
        <authorList>
            <person name="Nishida H."/>
            <person name="Kondo S."/>
            <person name="Matsumoto T."/>
            <person name="Suzuki Y."/>
            <person name="Yoshikawa H."/>
            <person name="Taylor T.D."/>
            <person name="Sugiyama J."/>
        </authorList>
    </citation>
    <scope>NUCLEOTIDE SEQUENCE [LARGE SCALE GENOMIC DNA]</scope>
    <source>
        <strain evidence="2">CBS 9802 / IAM 14324 / JCM 22182 / KY 12970</strain>
    </source>
</reference>
<evidence type="ECO:0000313" key="2">
    <source>
        <dbReference type="Proteomes" id="UP000009131"/>
    </source>
</evidence>
<dbReference type="HOGENOM" id="CLU_145565_0_0_1"/>
<name>G7DV92_MIXOS</name>
<dbReference type="InParanoid" id="G7DV92"/>